<reference evidence="1" key="1">
    <citation type="journal article" date="2008" name="ISME J.">
        <title>Hindsight in the relative abundance, metabolic potential and genome dynamics of uncultivated marine archaea from comparative metagenomic analyses of bathypelagic plankton of different oceanic regions.</title>
        <authorList>
            <person name="Martin-Cuadrado A.B."/>
            <person name="Rodriguez-Valera F."/>
            <person name="Moreira D."/>
            <person name="Alba J.C."/>
            <person name="Ivars-Martinez E."/>
            <person name="Henn M.R."/>
            <person name="Talla E."/>
            <person name="Lopez-Garcia P."/>
        </authorList>
    </citation>
    <scope>NUCLEOTIDE SEQUENCE</scope>
</reference>
<sequence>MILTFVILNTNSLSEIRSETNKIFELSKSLKRKRIKEYSKLSQNDSDTSSVLRKESDDHYLSFLLLYFLVQGQEATYLTRLKQLEDRLDV</sequence>
<evidence type="ECO:0000313" key="1">
    <source>
        <dbReference type="EMBL" id="ACF09879.1"/>
    </source>
</evidence>
<dbReference type="EMBL" id="EU686635">
    <property type="protein sequence ID" value="ACF09879.1"/>
    <property type="molecule type" value="Genomic_DNA"/>
</dbReference>
<accession>B3V6F5</accession>
<reference evidence="1" key="2">
    <citation type="submission" date="2008-05" db="EMBL/GenBank/DDBJ databases">
        <authorList>
            <person name="Martin-Cuadrado A.-B."/>
            <person name="Rodriguez-Valera F."/>
            <person name="Moreira D."/>
            <person name="Alba J.-C."/>
            <person name="Ivars-Martinez E."/>
            <person name="Henn M.R."/>
            <person name="Talla E."/>
            <person name="Lopez-Garcia P."/>
        </authorList>
    </citation>
    <scope>NUCLEOTIDE SEQUENCE</scope>
</reference>
<dbReference type="AlphaFoldDB" id="B3V6F5"/>
<protein>
    <submittedName>
        <fullName evidence="1">Uncharacterized protein</fullName>
    </submittedName>
</protein>
<organism evidence="1">
    <name type="scientific">uncultured marine crenarchaeote AD1000-23-H12</name>
    <dbReference type="NCBI Taxonomy" id="526638"/>
    <lineage>
        <taxon>Archaea</taxon>
        <taxon>Nitrososphaerota</taxon>
        <taxon>Nitrososphaeria</taxon>
        <taxon>Nitrosopumilales</taxon>
        <taxon>environmental samples</taxon>
    </lineage>
</organism>
<name>B3V6F5_9ARCH</name>
<proteinExistence type="predicted"/>